<dbReference type="AlphaFoldDB" id="A0A1G6XBP9"/>
<dbReference type="Gene3D" id="3.40.710.10">
    <property type="entry name" value="DD-peptidase/beta-lactamase superfamily"/>
    <property type="match status" value="1"/>
</dbReference>
<name>A0A1G6XBP9_9PSEU</name>
<sequence>MTGMTGTPLADLVGPKIGALVAQGHTPGVAVAAVRGADRVVVCRGIADRATGAAIGPDTSFELGSLTKTCTTLLLANMATRGEVGYHDPIAEHLPLTARPREQAAGRITLLDLATHTSGLPKLPGNFYRRALPHWLTDPYAHYHLDDLFEATARLRPRRPPGTGVRYSTFGVGLLGQLLAAAAGRDYRGLVTERVLDPLGLSGSTLEPTTATATAHRRGKARPHWHFDALAPAGAWCATPNDLLRYLTANIEPTGSPLADAITAAQLPRHRNGTVENCLGWSRRAMRGHILLWHTGATSGSLCFVGFSPTAGAGVALLANAAPTPRQPILRAARKLFGKLVPEYPGTAPSAEPTAEEQPHL</sequence>
<evidence type="ECO:0000313" key="2">
    <source>
        <dbReference type="EMBL" id="SDD75610.1"/>
    </source>
</evidence>
<dbReference type="PANTHER" id="PTHR46825">
    <property type="entry name" value="D-ALANYL-D-ALANINE-CARBOXYPEPTIDASE/ENDOPEPTIDASE AMPH"/>
    <property type="match status" value="1"/>
</dbReference>
<protein>
    <submittedName>
        <fullName evidence="2">CubicO group peptidase, beta-lactamase class C family</fullName>
    </submittedName>
</protein>
<dbReference type="Pfam" id="PF00144">
    <property type="entry name" value="Beta-lactamase"/>
    <property type="match status" value="1"/>
</dbReference>
<feature type="domain" description="Beta-lactamase-related" evidence="1">
    <location>
        <begin position="17"/>
        <end position="331"/>
    </location>
</feature>
<dbReference type="PANTHER" id="PTHR46825:SF7">
    <property type="entry name" value="D-ALANYL-D-ALANINE CARBOXYPEPTIDASE"/>
    <property type="match status" value="1"/>
</dbReference>
<dbReference type="EMBL" id="FMZZ01000017">
    <property type="protein sequence ID" value="SDD75610.1"/>
    <property type="molecule type" value="Genomic_DNA"/>
</dbReference>
<reference evidence="3" key="1">
    <citation type="submission" date="2016-10" db="EMBL/GenBank/DDBJ databases">
        <authorList>
            <person name="Varghese N."/>
            <person name="Submissions S."/>
        </authorList>
    </citation>
    <scope>NUCLEOTIDE SEQUENCE [LARGE SCALE GENOMIC DNA]</scope>
    <source>
        <strain evidence="3">IBRC-M 10403</strain>
    </source>
</reference>
<organism evidence="2 3">
    <name type="scientific">Actinokineospora iranica</name>
    <dbReference type="NCBI Taxonomy" id="1271860"/>
    <lineage>
        <taxon>Bacteria</taxon>
        <taxon>Bacillati</taxon>
        <taxon>Actinomycetota</taxon>
        <taxon>Actinomycetes</taxon>
        <taxon>Pseudonocardiales</taxon>
        <taxon>Pseudonocardiaceae</taxon>
        <taxon>Actinokineospora</taxon>
    </lineage>
</organism>
<dbReference type="InterPro" id="IPR050491">
    <property type="entry name" value="AmpC-like"/>
</dbReference>
<gene>
    <name evidence="2" type="ORF">SAMN05216174_11722</name>
</gene>
<dbReference type="InterPro" id="IPR012338">
    <property type="entry name" value="Beta-lactam/transpept-like"/>
</dbReference>
<dbReference type="Proteomes" id="UP000199501">
    <property type="component" value="Unassembled WGS sequence"/>
</dbReference>
<dbReference type="STRING" id="1271860.SAMN05216174_11722"/>
<keyword evidence="3" id="KW-1185">Reference proteome</keyword>
<proteinExistence type="predicted"/>
<evidence type="ECO:0000259" key="1">
    <source>
        <dbReference type="Pfam" id="PF00144"/>
    </source>
</evidence>
<dbReference type="InterPro" id="IPR001466">
    <property type="entry name" value="Beta-lactam-related"/>
</dbReference>
<evidence type="ECO:0000313" key="3">
    <source>
        <dbReference type="Proteomes" id="UP000199501"/>
    </source>
</evidence>
<accession>A0A1G6XBP9</accession>
<dbReference type="SUPFAM" id="SSF56601">
    <property type="entry name" value="beta-lactamase/transpeptidase-like"/>
    <property type="match status" value="1"/>
</dbReference>